<dbReference type="EMBL" id="JBJVNI010000001">
    <property type="protein sequence ID" value="MFM9607272.1"/>
    <property type="molecule type" value="Genomic_DNA"/>
</dbReference>
<dbReference type="InterPro" id="IPR013780">
    <property type="entry name" value="Glyco_hydro_b"/>
</dbReference>
<dbReference type="InterPro" id="IPR008928">
    <property type="entry name" value="6-hairpin_glycosidase_sf"/>
</dbReference>
<dbReference type="Pfam" id="PF22124">
    <property type="entry name" value="Glyco_hydro_95_cat"/>
    <property type="match status" value="1"/>
</dbReference>
<feature type="domain" description="Ricin B lectin" evidence="1">
    <location>
        <begin position="813"/>
        <end position="949"/>
    </location>
</feature>
<reference evidence="2 3" key="1">
    <citation type="submission" date="2024-12" db="EMBL/GenBank/DDBJ databases">
        <title>Forecasting of Potato common scab and diversities of Pathogenic streptomyces spp. in china.</title>
        <authorList>
            <person name="Handique U."/>
            <person name="Wu J."/>
        </authorList>
    </citation>
    <scope>NUCLEOTIDE SEQUENCE [LARGE SCALE GENOMIC DNA]</scope>
    <source>
        <strain evidence="2 3">ZRIMU1530</strain>
    </source>
</reference>
<dbReference type="SUPFAM" id="SSF48208">
    <property type="entry name" value="Six-hairpin glycosidases"/>
    <property type="match status" value="1"/>
</dbReference>
<dbReference type="RefSeq" id="WP_409120064.1">
    <property type="nucleotide sequence ID" value="NZ_JBJVNI010000001.1"/>
</dbReference>
<evidence type="ECO:0000313" key="2">
    <source>
        <dbReference type="EMBL" id="MFM9607272.1"/>
    </source>
</evidence>
<dbReference type="PROSITE" id="PS51318">
    <property type="entry name" value="TAT"/>
    <property type="match status" value="1"/>
</dbReference>
<dbReference type="PANTHER" id="PTHR31084">
    <property type="entry name" value="ALPHA-L-FUCOSIDASE 2"/>
    <property type="match status" value="1"/>
</dbReference>
<dbReference type="InterPro" id="IPR000772">
    <property type="entry name" value="Ricin_B_lectin"/>
</dbReference>
<dbReference type="Pfam" id="PF14498">
    <property type="entry name" value="Glyco_hyd_65N_2"/>
    <property type="match status" value="1"/>
</dbReference>
<dbReference type="Gene3D" id="1.50.10.10">
    <property type="match status" value="1"/>
</dbReference>
<gene>
    <name evidence="2" type="ORF">ACKI18_00945</name>
</gene>
<sequence length="951" mass="102337">MPDPTRRQAMRLGVAGAVLGRTGWTATARADATAPPEVRAAGDLALWYDKAAGTEWLRALPVGNGRLGAMVFGNTDTERLQLNEDTLWAGGPHTYDNPRGAAALGRIRQLVFADQWAQAQDLINQTMLGSPAAQLAYQPVGDLRLTFPGAGAVSGYERLLDLTTATTAVTYTANNVRHRREVFASAPDQVIVVRLTAQTPGSITFSAAFTSPQRTSVSSPDGTTIALDGVSGDMRGIAGTVRFLTLARAVAQGGTVTSSGGTLRVTGANSVTLLVSIGTSYVDYRTVNGDYQGIARTHLNAAQAVPYDTLLARHVADYQALFGRVRIDVGRTPAADQPTDVRIARHNAAEDPQFSALLFQYGRYLLISSSRPGTQPANLQGIWNDQLNPSWDSKYTINANLPMNYWPADTTNLAECLTPLFAMVDDLTATGARTAQAQYGARGWVTHHNTDGWRGTSVVDGAVWGMWQTGGAWLASLIWDHYRFTGDVEFLRRGYPALKGAAQFFLDTLVPHPTLGHLVTNPSNSPELTHHPDVSVCAGPTMDMQILRSLFDGCASASEVLGTDAAFRDQVRAARQRLAPMKIGSRGNIQEWLHDWVETERNHRHISHLYGLHPGNEITRRGTPQLFEAARRTLELRGDAGTGWSLAWKINYWARMEDGARAHKLLRDLVTTDRLAPNMFDLHPPFQIDGNFGATSGVAEMLLHSHNGELHVLPALPPAWPAGSVTGLRGRGGHTVGAVWQGGRPTELTVTPDRTGTVRIRSRMFTGAHDLLDTTSGDPVRPTKPETDLIEFTGQAGHTYRATAQGPGPVVEPGVYYQLVAQHSGKPADISGASTAAGALLIQWPATSGPNQQFDFLDSGDGYHRVRARHSGMVIQAMSTGSGAEITQQPDTGAASQQWRVADQGGGVIGLVNRQSGLALDVWNASTADGARISQATPAAAAQQRFLLRRG</sequence>
<dbReference type="GO" id="GO:0016787">
    <property type="term" value="F:hydrolase activity"/>
    <property type="evidence" value="ECO:0007669"/>
    <property type="project" value="UniProtKB-KW"/>
</dbReference>
<name>A0ABW9HKQ2_9ACTN</name>
<organism evidence="2 3">
    <name type="scientific">Streptomyces niveiscabiei</name>
    <dbReference type="NCBI Taxonomy" id="164115"/>
    <lineage>
        <taxon>Bacteria</taxon>
        <taxon>Bacillati</taxon>
        <taxon>Actinomycetota</taxon>
        <taxon>Actinomycetes</taxon>
        <taxon>Kitasatosporales</taxon>
        <taxon>Streptomycetaceae</taxon>
        <taxon>Streptomyces</taxon>
    </lineage>
</organism>
<proteinExistence type="predicted"/>
<evidence type="ECO:0000259" key="1">
    <source>
        <dbReference type="SMART" id="SM00458"/>
    </source>
</evidence>
<dbReference type="Pfam" id="PF14200">
    <property type="entry name" value="RicinB_lectin_2"/>
    <property type="match status" value="1"/>
</dbReference>
<dbReference type="CDD" id="cd00161">
    <property type="entry name" value="beta-trefoil_Ricin-like"/>
    <property type="match status" value="2"/>
</dbReference>
<dbReference type="InterPro" id="IPR054363">
    <property type="entry name" value="GH95_cat"/>
</dbReference>
<dbReference type="SUPFAM" id="SSF50370">
    <property type="entry name" value="Ricin B-like lectins"/>
    <property type="match status" value="1"/>
</dbReference>
<dbReference type="InterPro" id="IPR035992">
    <property type="entry name" value="Ricin_B-like_lectins"/>
</dbReference>
<dbReference type="PANTHER" id="PTHR31084:SF0">
    <property type="entry name" value="ALPHA-L-FUCOSIDASE 2"/>
    <property type="match status" value="1"/>
</dbReference>
<dbReference type="Pfam" id="PF21307">
    <property type="entry name" value="Glyco_hydro_95_C"/>
    <property type="match status" value="1"/>
</dbReference>
<dbReference type="SMART" id="SM00458">
    <property type="entry name" value="RICIN"/>
    <property type="match status" value="1"/>
</dbReference>
<dbReference type="Gene3D" id="2.60.40.1180">
    <property type="entry name" value="Golgi alpha-mannosidase II"/>
    <property type="match status" value="1"/>
</dbReference>
<keyword evidence="3" id="KW-1185">Reference proteome</keyword>
<protein>
    <submittedName>
        <fullName evidence="2">Glycosyl hydrolase family 95 catalytic domain-containing protein</fullName>
    </submittedName>
</protein>
<dbReference type="Gene3D" id="2.70.98.50">
    <property type="entry name" value="putative glycoside hydrolase family protein from bacillus halodurans"/>
    <property type="match status" value="1"/>
</dbReference>
<evidence type="ECO:0000313" key="3">
    <source>
        <dbReference type="Proteomes" id="UP001631957"/>
    </source>
</evidence>
<comment type="caution">
    <text evidence="2">The sequence shown here is derived from an EMBL/GenBank/DDBJ whole genome shotgun (WGS) entry which is preliminary data.</text>
</comment>
<dbReference type="Gene3D" id="2.80.10.50">
    <property type="match status" value="1"/>
</dbReference>
<dbReference type="Proteomes" id="UP001631957">
    <property type="component" value="Unassembled WGS sequence"/>
</dbReference>
<dbReference type="InterPro" id="IPR049053">
    <property type="entry name" value="AFCA-like_C"/>
</dbReference>
<accession>A0ABW9HKQ2</accession>
<dbReference type="InterPro" id="IPR027414">
    <property type="entry name" value="GH95_N_dom"/>
</dbReference>
<dbReference type="PROSITE" id="PS50231">
    <property type="entry name" value="RICIN_B_LECTIN"/>
    <property type="match status" value="1"/>
</dbReference>
<dbReference type="InterPro" id="IPR012341">
    <property type="entry name" value="6hp_glycosidase-like_sf"/>
</dbReference>
<keyword evidence="2" id="KW-0378">Hydrolase</keyword>
<dbReference type="InterPro" id="IPR006311">
    <property type="entry name" value="TAT_signal"/>
</dbReference>